<evidence type="ECO:0000256" key="1">
    <source>
        <dbReference type="SAM" id="Phobius"/>
    </source>
</evidence>
<name>A0A2R6XYP3_9BACL</name>
<organism evidence="2 4">
    <name type="scientific">Candidatus Carbonibacillus altaicus</name>
    <dbReference type="NCBI Taxonomy" id="2163959"/>
    <lineage>
        <taxon>Bacteria</taxon>
        <taxon>Bacillati</taxon>
        <taxon>Bacillota</taxon>
        <taxon>Bacilli</taxon>
        <taxon>Bacillales</taxon>
        <taxon>Candidatus Carbonibacillus</taxon>
    </lineage>
</organism>
<sequence length="50" mass="6064">MQFKRFKRAKNDRKTVVNGRYGVRRGGFRVVFLFNFLYQSFAHMYINDSP</sequence>
<evidence type="ECO:0000313" key="4">
    <source>
        <dbReference type="Proteomes" id="UP000244338"/>
    </source>
</evidence>
<feature type="transmembrane region" description="Helical" evidence="1">
    <location>
        <begin position="28"/>
        <end position="46"/>
    </location>
</feature>
<protein>
    <submittedName>
        <fullName evidence="2">Uncharacterized protein</fullName>
    </submittedName>
</protein>
<keyword evidence="1" id="KW-1133">Transmembrane helix</keyword>
<gene>
    <name evidence="3" type="ORF">BSOLF_1794</name>
    <name evidence="2" type="ORF">BSOLF_1898</name>
</gene>
<dbReference type="EMBL" id="PEBX01000100">
    <property type="protein sequence ID" value="PTQ55549.1"/>
    <property type="molecule type" value="Genomic_DNA"/>
</dbReference>
<comment type="caution">
    <text evidence="2">The sequence shown here is derived from an EMBL/GenBank/DDBJ whole genome shotgun (WGS) entry which is preliminary data.</text>
</comment>
<dbReference type="Proteomes" id="UP000244338">
    <property type="component" value="Unassembled WGS sequence"/>
</dbReference>
<keyword evidence="1" id="KW-0812">Transmembrane</keyword>
<reference evidence="2" key="2">
    <citation type="journal article" date="2018" name="Sci. Rep.">
        <title>Lignite coal burning seam in the remote Altai Mountains harbors a hydrogen-driven thermophilic microbial community.</title>
        <authorList>
            <person name="Kadnikov V.V."/>
            <person name="Mardanov A.V."/>
            <person name="Ivasenko D.A."/>
            <person name="Beletsky A.V."/>
            <person name="Karnachuk O.V."/>
            <person name="Ravin N.V."/>
        </authorList>
    </citation>
    <scope>NUCLEOTIDE SEQUENCE</scope>
    <source>
        <strain evidence="2">AL32</strain>
    </source>
</reference>
<evidence type="ECO:0000313" key="2">
    <source>
        <dbReference type="EMBL" id="PTQ55549.1"/>
    </source>
</evidence>
<proteinExistence type="predicted"/>
<accession>A0A2R6XYP3</accession>
<evidence type="ECO:0000313" key="3">
    <source>
        <dbReference type="EMBL" id="PTQ55606.1"/>
    </source>
</evidence>
<dbReference type="EMBL" id="PEBX01000092">
    <property type="protein sequence ID" value="PTQ55606.1"/>
    <property type="molecule type" value="Genomic_DNA"/>
</dbReference>
<dbReference type="AlphaFoldDB" id="A0A2R6XYP3"/>
<keyword evidence="1" id="KW-0472">Membrane</keyword>
<reference evidence="4" key="1">
    <citation type="journal article" date="2018" name="Sci. Rep.">
        <title>Lignite coal burning seam in the remote Altai Mountains harbors a hydrogen-driven thermophilic microbial community.</title>
        <authorList>
            <person name="Kadnikov V.V."/>
            <person name="Mardanov A.V."/>
            <person name="Ivasenko D.A."/>
            <person name="Antsiferov D.V."/>
            <person name="Beletsky A.V."/>
            <person name="Karnachuk O.V."/>
            <person name="Ravin N.V."/>
        </authorList>
    </citation>
    <scope>NUCLEOTIDE SEQUENCE [LARGE SCALE GENOMIC DNA]</scope>
</reference>